<dbReference type="GO" id="GO:0008270">
    <property type="term" value="F:zinc ion binding"/>
    <property type="evidence" value="ECO:0007669"/>
    <property type="project" value="UniProtKB-KW"/>
</dbReference>
<dbReference type="OrthoDB" id="5399138at2759"/>
<name>A0A9P4GGU8_9PLEO</name>
<feature type="region of interest" description="Disordered" evidence="6">
    <location>
        <begin position="232"/>
        <end position="252"/>
    </location>
</feature>
<evidence type="ECO:0008006" key="11">
    <source>
        <dbReference type="Google" id="ProtNLM"/>
    </source>
</evidence>
<feature type="region of interest" description="Disordered" evidence="6">
    <location>
        <begin position="145"/>
        <end position="181"/>
    </location>
</feature>
<dbReference type="SMART" id="SM00389">
    <property type="entry name" value="HOX"/>
    <property type="match status" value="1"/>
</dbReference>
<dbReference type="GO" id="GO:0005634">
    <property type="term" value="C:nucleus"/>
    <property type="evidence" value="ECO:0007669"/>
    <property type="project" value="UniProtKB-SubCell"/>
</dbReference>
<feature type="compositionally biased region" description="Basic residues" evidence="6">
    <location>
        <begin position="232"/>
        <end position="242"/>
    </location>
</feature>
<evidence type="ECO:0000259" key="7">
    <source>
        <dbReference type="PROSITE" id="PS50071"/>
    </source>
</evidence>
<feature type="domain" description="Homeobox" evidence="7">
    <location>
        <begin position="176"/>
        <end position="239"/>
    </location>
</feature>
<dbReference type="InterPro" id="IPR008422">
    <property type="entry name" value="KN_HD"/>
</dbReference>
<dbReference type="Gene3D" id="3.30.160.60">
    <property type="entry name" value="Classic Zinc Finger"/>
    <property type="match status" value="1"/>
</dbReference>
<dbReference type="PROSITE" id="PS00028">
    <property type="entry name" value="ZINC_FINGER_C2H2_1"/>
    <property type="match status" value="1"/>
</dbReference>
<dbReference type="InterPro" id="IPR013087">
    <property type="entry name" value="Znf_C2H2_type"/>
</dbReference>
<comment type="caution">
    <text evidence="9">The sequence shown here is derived from an EMBL/GenBank/DDBJ whole genome shotgun (WGS) entry which is preliminary data.</text>
</comment>
<keyword evidence="4" id="KW-0863">Zinc-finger</keyword>
<feature type="compositionally biased region" description="Basic residues" evidence="6">
    <location>
        <begin position="398"/>
        <end position="407"/>
    </location>
</feature>
<dbReference type="GO" id="GO:0003677">
    <property type="term" value="F:DNA binding"/>
    <property type="evidence" value="ECO:0007669"/>
    <property type="project" value="UniProtKB-UniRule"/>
</dbReference>
<organism evidence="9 10">
    <name type="scientific">Cucurbitaria berberidis CBS 394.84</name>
    <dbReference type="NCBI Taxonomy" id="1168544"/>
    <lineage>
        <taxon>Eukaryota</taxon>
        <taxon>Fungi</taxon>
        <taxon>Dikarya</taxon>
        <taxon>Ascomycota</taxon>
        <taxon>Pezizomycotina</taxon>
        <taxon>Dothideomycetes</taxon>
        <taxon>Pleosporomycetidae</taxon>
        <taxon>Pleosporales</taxon>
        <taxon>Pleosporineae</taxon>
        <taxon>Cucurbitariaceae</taxon>
        <taxon>Cucurbitaria</taxon>
    </lineage>
</organism>
<dbReference type="InterPro" id="IPR001356">
    <property type="entry name" value="HD"/>
</dbReference>
<dbReference type="InterPro" id="IPR050224">
    <property type="entry name" value="TALE_homeobox"/>
</dbReference>
<dbReference type="Pfam" id="PF05920">
    <property type="entry name" value="Homeobox_KN"/>
    <property type="match status" value="1"/>
</dbReference>
<evidence type="ECO:0000256" key="6">
    <source>
        <dbReference type="SAM" id="MobiDB-lite"/>
    </source>
</evidence>
<keyword evidence="4" id="KW-0479">Metal-binding</keyword>
<gene>
    <name evidence="9" type="ORF">K460DRAFT_376810</name>
</gene>
<feature type="domain" description="C2H2-type" evidence="8">
    <location>
        <begin position="422"/>
        <end position="450"/>
    </location>
</feature>
<keyword evidence="1 5" id="KW-0238">DNA-binding</keyword>
<evidence type="ECO:0000313" key="9">
    <source>
        <dbReference type="EMBL" id="KAF1845372.1"/>
    </source>
</evidence>
<accession>A0A9P4GGU8</accession>
<keyword evidence="10" id="KW-1185">Reference proteome</keyword>
<dbReference type="GeneID" id="63852171"/>
<comment type="subcellular location">
    <subcellularLocation>
        <location evidence="5">Nucleus</location>
    </subcellularLocation>
</comment>
<dbReference type="Proteomes" id="UP000800039">
    <property type="component" value="Unassembled WGS sequence"/>
</dbReference>
<dbReference type="RefSeq" id="XP_040787935.1">
    <property type="nucleotide sequence ID" value="XM_040934920.1"/>
</dbReference>
<dbReference type="Gene3D" id="1.10.10.60">
    <property type="entry name" value="Homeodomain-like"/>
    <property type="match status" value="1"/>
</dbReference>
<evidence type="ECO:0000256" key="3">
    <source>
        <dbReference type="ARBA" id="ARBA00023242"/>
    </source>
</evidence>
<dbReference type="AlphaFoldDB" id="A0A9P4GGU8"/>
<dbReference type="CDD" id="cd00086">
    <property type="entry name" value="homeodomain"/>
    <property type="match status" value="1"/>
</dbReference>
<keyword evidence="2 5" id="KW-0371">Homeobox</keyword>
<dbReference type="SMART" id="SM00355">
    <property type="entry name" value="ZnF_C2H2"/>
    <property type="match status" value="2"/>
</dbReference>
<dbReference type="EMBL" id="ML976616">
    <property type="protein sequence ID" value="KAF1845372.1"/>
    <property type="molecule type" value="Genomic_DNA"/>
</dbReference>
<proteinExistence type="predicted"/>
<keyword evidence="4" id="KW-0862">Zinc</keyword>
<dbReference type="InterPro" id="IPR009057">
    <property type="entry name" value="Homeodomain-like_sf"/>
</dbReference>
<dbReference type="PROSITE" id="PS50071">
    <property type="entry name" value="HOMEOBOX_2"/>
    <property type="match status" value="1"/>
</dbReference>
<evidence type="ECO:0000259" key="8">
    <source>
        <dbReference type="PROSITE" id="PS50157"/>
    </source>
</evidence>
<feature type="DNA-binding region" description="Homeobox" evidence="5">
    <location>
        <begin position="178"/>
        <end position="240"/>
    </location>
</feature>
<evidence type="ECO:0000256" key="2">
    <source>
        <dbReference type="ARBA" id="ARBA00023155"/>
    </source>
</evidence>
<dbReference type="PROSITE" id="PS50157">
    <property type="entry name" value="ZINC_FINGER_C2H2_2"/>
    <property type="match status" value="1"/>
</dbReference>
<reference evidence="9" key="1">
    <citation type="submission" date="2020-01" db="EMBL/GenBank/DDBJ databases">
        <authorList>
            <consortium name="DOE Joint Genome Institute"/>
            <person name="Haridas S."/>
            <person name="Albert R."/>
            <person name="Binder M."/>
            <person name="Bloem J."/>
            <person name="Labutti K."/>
            <person name="Salamov A."/>
            <person name="Andreopoulos B."/>
            <person name="Baker S.E."/>
            <person name="Barry K."/>
            <person name="Bills G."/>
            <person name="Bluhm B.H."/>
            <person name="Cannon C."/>
            <person name="Castanera R."/>
            <person name="Culley D.E."/>
            <person name="Daum C."/>
            <person name="Ezra D."/>
            <person name="Gonzalez J.B."/>
            <person name="Henrissat B."/>
            <person name="Kuo A."/>
            <person name="Liang C."/>
            <person name="Lipzen A."/>
            <person name="Lutzoni F."/>
            <person name="Magnuson J."/>
            <person name="Mondo S."/>
            <person name="Nolan M."/>
            <person name="Ohm R."/>
            <person name="Pangilinan J."/>
            <person name="Park H.-J."/>
            <person name="Ramirez L."/>
            <person name="Alfaro M."/>
            <person name="Sun H."/>
            <person name="Tritt A."/>
            <person name="Yoshinaga Y."/>
            <person name="Zwiers L.-H."/>
            <person name="Turgeon B.G."/>
            <person name="Goodwin S.B."/>
            <person name="Spatafora J.W."/>
            <person name="Crous P.W."/>
            <person name="Grigoriev I.V."/>
        </authorList>
    </citation>
    <scope>NUCLEOTIDE SEQUENCE</scope>
    <source>
        <strain evidence="9">CBS 394.84</strain>
    </source>
</reference>
<sequence>MATPGASDMAQFFDFGEAAMPDVPKEAVQNNQVADSSHDQVGLETPLGFSDTNNVQSTDTDFNTDFSSWLPRYQKPTNPCDYCRSRSLECFIYNAEGPGQSQSCCSPCNALFRPCSFSNPEKMPSLRQRTALDTLDVVAENGPRHFGGLTGKKQMRSLGHMGPIDNDNDDEGEQGPKKGAAAARFPRAAVKALKDWMLVHFDHPYPTDEEKEVLKQQTGLSIGQISNWMANTRRRQKTRPKRSASPSIRPSTEAINIPAGRTWESLSTYTNSEPSKSHKTLASASAGRFLTFRVGGGHANPFERWKHSPPENEPAPMTAIAQAVETFDLPETHSISSSYRKDVSNDSTGSYSVFKAPSISSLETGFTNVSSGSLGSHNSAYSFGSRHSLGSMNSLKSKERRRRRRLPTRTPKADSDEGARLYQCTFCTDRFKSKYDWSRHEKSLHLSLEKWLCAPIGEVVADKATGKPKCVYCDALDPSKGHLATHNHSGCCDKGPESRTFYRKDHLRQHLRLMHGCKMTASMESWKSEAQFIKSRCGFCGMNFDKWQDRIDHLAKEFRNGLNMKDWKGCRGLDPHVAIHVSNAMPPYLIANESKSPFPFSASNTASLKQPNVSFDSQDLEYLLSTTTSNSPAKDLFVSYQDARDPSTVGPIVKTTSQHYTANPNATCWEILTLRLGRFARQYIEKHGAGSVTDEMLQSESRCILYGEDDPWHQTAADNPEWLNLFKKAHGIGTQATVTGINAHHEVYEDLGVHAHSVLDPSFSMNNFPCVTMSENDPDRALAFDCSLSGTTRMSTNRMRQLSSGRQSPYSLPGLTGSVSASPTSPAFYAPQTLGIGAPITEMTCPTPGGPCFGENGEVGFSTRDQQQKKKTYWLDSNTAHMAPFPTVTERKCTRSGEPIEDRSFSSIIEKECTADGEQLIPTVQEKTCTESGDAIPDDFQFPSWDQLPVDFQNPTTSADYNSTIPVSMGVSMPAMEGTISGGPMGWDDNDLNFAMDMDLDMDFDLSALEKS</sequence>
<evidence type="ECO:0000256" key="5">
    <source>
        <dbReference type="PROSITE-ProRule" id="PRU00108"/>
    </source>
</evidence>
<evidence type="ECO:0000256" key="1">
    <source>
        <dbReference type="ARBA" id="ARBA00023125"/>
    </source>
</evidence>
<evidence type="ECO:0000313" key="10">
    <source>
        <dbReference type="Proteomes" id="UP000800039"/>
    </source>
</evidence>
<protein>
    <recommendedName>
        <fullName evidence="11">Homeobox and C2H2 transcription factor</fullName>
    </recommendedName>
</protein>
<dbReference type="GO" id="GO:0006355">
    <property type="term" value="P:regulation of DNA-templated transcription"/>
    <property type="evidence" value="ECO:0007669"/>
    <property type="project" value="InterPro"/>
</dbReference>
<feature type="region of interest" description="Disordered" evidence="6">
    <location>
        <begin position="389"/>
        <end position="415"/>
    </location>
</feature>
<evidence type="ECO:0000256" key="4">
    <source>
        <dbReference type="PROSITE-ProRule" id="PRU00042"/>
    </source>
</evidence>
<dbReference type="PANTHER" id="PTHR11850">
    <property type="entry name" value="HOMEOBOX PROTEIN TRANSCRIPTION FACTORS"/>
    <property type="match status" value="1"/>
</dbReference>
<dbReference type="SUPFAM" id="SSF46689">
    <property type="entry name" value="Homeodomain-like"/>
    <property type="match status" value="1"/>
</dbReference>
<keyword evidence="3 5" id="KW-0539">Nucleus</keyword>